<protein>
    <submittedName>
        <fullName evidence="1">Ndr family</fullName>
    </submittedName>
</protein>
<gene>
    <name evidence="1" type="ORF">NTJ_15686</name>
</gene>
<reference evidence="1 2" key="1">
    <citation type="submission" date="2023-09" db="EMBL/GenBank/DDBJ databases">
        <title>Nesidiocoris tenuis whole genome shotgun sequence.</title>
        <authorList>
            <person name="Shibata T."/>
            <person name="Shimoda M."/>
            <person name="Kobayashi T."/>
            <person name="Uehara T."/>
        </authorList>
    </citation>
    <scope>NUCLEOTIDE SEQUENCE [LARGE SCALE GENOMIC DNA]</scope>
    <source>
        <strain evidence="1 2">Japan</strain>
    </source>
</reference>
<sequence>MPGGLGTSYRSLAGDVYKTTTTPAPANGSSDKFNVIETMKKAFSFSTNAPSPTSVAEPLIADRGQPVIVPRKMPTSATAEQTALLG</sequence>
<dbReference type="Proteomes" id="UP001307889">
    <property type="component" value="Chromosome 14"/>
</dbReference>
<keyword evidence="2" id="KW-1185">Reference proteome</keyword>
<organism evidence="1 2">
    <name type="scientific">Nesidiocoris tenuis</name>
    <dbReference type="NCBI Taxonomy" id="355587"/>
    <lineage>
        <taxon>Eukaryota</taxon>
        <taxon>Metazoa</taxon>
        <taxon>Ecdysozoa</taxon>
        <taxon>Arthropoda</taxon>
        <taxon>Hexapoda</taxon>
        <taxon>Insecta</taxon>
        <taxon>Pterygota</taxon>
        <taxon>Neoptera</taxon>
        <taxon>Paraneoptera</taxon>
        <taxon>Hemiptera</taxon>
        <taxon>Heteroptera</taxon>
        <taxon>Panheteroptera</taxon>
        <taxon>Cimicomorpha</taxon>
        <taxon>Miridae</taxon>
        <taxon>Dicyphina</taxon>
        <taxon>Nesidiocoris</taxon>
    </lineage>
</organism>
<dbReference type="EMBL" id="AP028922">
    <property type="protein sequence ID" value="BET02868.1"/>
    <property type="molecule type" value="Genomic_DNA"/>
</dbReference>
<name>A0ABN7BES7_9HEMI</name>
<proteinExistence type="predicted"/>
<evidence type="ECO:0000313" key="2">
    <source>
        <dbReference type="Proteomes" id="UP001307889"/>
    </source>
</evidence>
<accession>A0ABN7BES7</accession>
<evidence type="ECO:0000313" key="1">
    <source>
        <dbReference type="EMBL" id="BET02868.1"/>
    </source>
</evidence>